<dbReference type="EMBL" id="FPAG01000004">
    <property type="protein sequence ID" value="SFS79253.1"/>
    <property type="molecule type" value="Genomic_DNA"/>
</dbReference>
<keyword evidence="7 8" id="KW-0998">Cell outer membrane</keyword>
<feature type="domain" description="TonB-dependent receptor plug" evidence="12">
    <location>
        <begin position="119"/>
        <end position="225"/>
    </location>
</feature>
<keyword evidence="13" id="KW-0675">Receptor</keyword>
<dbReference type="PANTHER" id="PTHR30069:SF57">
    <property type="entry name" value="TONB-DEPENDENT RECEPTOR"/>
    <property type="match status" value="1"/>
</dbReference>
<dbReference type="GO" id="GO:0044718">
    <property type="term" value="P:siderophore transmembrane transport"/>
    <property type="evidence" value="ECO:0007669"/>
    <property type="project" value="TreeGrafter"/>
</dbReference>
<evidence type="ECO:0000259" key="11">
    <source>
        <dbReference type="Pfam" id="PF00593"/>
    </source>
</evidence>
<dbReference type="InterPro" id="IPR039426">
    <property type="entry name" value="TonB-dep_rcpt-like"/>
</dbReference>
<evidence type="ECO:0000256" key="6">
    <source>
        <dbReference type="ARBA" id="ARBA00023136"/>
    </source>
</evidence>
<dbReference type="Gene3D" id="2.170.130.10">
    <property type="entry name" value="TonB-dependent receptor, plug domain"/>
    <property type="match status" value="1"/>
</dbReference>
<sequence length="780" mass="86819">MPPKLLVLGLVLMSCSLVFSQEKGRVKGIVKHDGHAVEFANVYLPEINVGAVTDDLGAFEFAVPVGDYELVVSSIGFKKITKKVKVIKDETLDLEFYLKEDALGLDQVVVSGSRNEQNRREAPVIVSVTSEEVFKATQAISLSEGLNFQPGLRMETNCQNCGYSQVRMNGLNGAYSQILINSKPMFSSLNGVYGLEQIPANIVDRIEVVRGGGSALYGSNAIAGTINIITKEPIENMFEVASNVGFIDGEAPDKSLTLNGSIVNEKDYASGITFYGMYRDRNPYDKDHDGFTELTELENKTLGFNGYYKPGKYSKLSADFFTISEFRRGGNKLHLQPFESDITEQIVSSVAGGALNYDLFSPDNKLKTSFYVSGQHSKNDNFYGGKGDSLEESVKGYGNSENISLLGGGQLSNDFDDILGMQGTFTGGIEFQYQETEDAKPGYNAFIDQMVRVYGFYAQQELQLTERLKVLAGLRADVHNLTEKSLNINPRFNLLYDLQETMQLRASYAKGYRAPQYFTEDIHATLAAGEVSFVRFAPGLKSETSDSYVMSLDFGKSTRDFDVLFTVEGFYTRLNDPFITEEATEEELIAMGIEASEGQVIYLKKNSTGADVYGVNFEGKFAPSDKLSFQTGLTLQNSEYDEVVGWSDDESVVDERAKNFFKSPDFYGNFMINYQPVQKWENSISGVYTGGMYVPHMAGYIDSDRLEETPSFFELNIRTAYTFDLANHFQLQINGGIQNIFNSFQADFDRGADRDANYVYGPQRPRTFFIGLKIGTDLNR</sequence>
<dbReference type="OrthoDB" id="9760333at2"/>
<keyword evidence="3 8" id="KW-1134">Transmembrane beta strand</keyword>
<dbReference type="Pfam" id="PF00593">
    <property type="entry name" value="TonB_dep_Rec_b-barrel"/>
    <property type="match status" value="1"/>
</dbReference>
<dbReference type="Pfam" id="PF07715">
    <property type="entry name" value="Plug"/>
    <property type="match status" value="1"/>
</dbReference>
<dbReference type="Gene3D" id="2.40.170.20">
    <property type="entry name" value="TonB-dependent receptor, beta-barrel domain"/>
    <property type="match status" value="1"/>
</dbReference>
<gene>
    <name evidence="13" type="ORF">SAMN04487906_1743</name>
</gene>
<comment type="subcellular location">
    <subcellularLocation>
        <location evidence="1 8">Cell outer membrane</location>
        <topology evidence="1 8">Multi-pass membrane protein</topology>
    </subcellularLocation>
</comment>
<dbReference type="PROSITE" id="PS51257">
    <property type="entry name" value="PROKAR_LIPOPROTEIN"/>
    <property type="match status" value="1"/>
</dbReference>
<feature type="domain" description="TonB-dependent receptor-like beta-barrel" evidence="11">
    <location>
        <begin position="300"/>
        <end position="740"/>
    </location>
</feature>
<feature type="chain" id="PRO_5010187700" evidence="10">
    <location>
        <begin position="21"/>
        <end position="780"/>
    </location>
</feature>
<dbReference type="InterPro" id="IPR008969">
    <property type="entry name" value="CarboxyPept-like_regulatory"/>
</dbReference>
<dbReference type="GO" id="GO:0015344">
    <property type="term" value="F:siderophore uptake transmembrane transporter activity"/>
    <property type="evidence" value="ECO:0007669"/>
    <property type="project" value="TreeGrafter"/>
</dbReference>
<evidence type="ECO:0000256" key="9">
    <source>
        <dbReference type="RuleBase" id="RU003357"/>
    </source>
</evidence>
<keyword evidence="6 8" id="KW-0472">Membrane</keyword>
<protein>
    <submittedName>
        <fullName evidence="13">Outer membrane receptor for ferrienterochelin and colicins</fullName>
    </submittedName>
</protein>
<evidence type="ECO:0000256" key="10">
    <source>
        <dbReference type="SAM" id="SignalP"/>
    </source>
</evidence>
<evidence type="ECO:0000256" key="1">
    <source>
        <dbReference type="ARBA" id="ARBA00004571"/>
    </source>
</evidence>
<dbReference type="SUPFAM" id="SSF49464">
    <property type="entry name" value="Carboxypeptidase regulatory domain-like"/>
    <property type="match status" value="1"/>
</dbReference>
<evidence type="ECO:0000256" key="5">
    <source>
        <dbReference type="ARBA" id="ARBA00023077"/>
    </source>
</evidence>
<dbReference type="Proteomes" id="UP000183209">
    <property type="component" value="Unassembled WGS sequence"/>
</dbReference>
<dbReference type="InterPro" id="IPR012910">
    <property type="entry name" value="Plug_dom"/>
</dbReference>
<dbReference type="InterPro" id="IPR036942">
    <property type="entry name" value="Beta-barrel_TonB_sf"/>
</dbReference>
<keyword evidence="4 8" id="KW-0812">Transmembrane</keyword>
<dbReference type="InterPro" id="IPR037066">
    <property type="entry name" value="Plug_dom_sf"/>
</dbReference>
<reference evidence="13 14" key="1">
    <citation type="submission" date="2016-10" db="EMBL/GenBank/DDBJ databases">
        <authorList>
            <person name="de Groot N.N."/>
        </authorList>
    </citation>
    <scope>NUCLEOTIDE SEQUENCE [LARGE SCALE GENOMIC DNA]</scope>
    <source>
        <strain evidence="13 14">CGMCC 1.6114</strain>
    </source>
</reference>
<evidence type="ECO:0000256" key="7">
    <source>
        <dbReference type="ARBA" id="ARBA00023237"/>
    </source>
</evidence>
<dbReference type="InterPro" id="IPR000531">
    <property type="entry name" value="Beta-barrel_TonB"/>
</dbReference>
<dbReference type="CDD" id="cd01347">
    <property type="entry name" value="ligand_gated_channel"/>
    <property type="match status" value="1"/>
</dbReference>
<dbReference type="GO" id="GO:0009279">
    <property type="term" value="C:cell outer membrane"/>
    <property type="evidence" value="ECO:0007669"/>
    <property type="project" value="UniProtKB-SubCell"/>
</dbReference>
<evidence type="ECO:0000313" key="13">
    <source>
        <dbReference type="EMBL" id="SFS79253.1"/>
    </source>
</evidence>
<evidence type="ECO:0000313" key="14">
    <source>
        <dbReference type="Proteomes" id="UP000183209"/>
    </source>
</evidence>
<dbReference type="Pfam" id="PF13715">
    <property type="entry name" value="CarbopepD_reg_2"/>
    <property type="match status" value="1"/>
</dbReference>
<keyword evidence="5 9" id="KW-0798">TonB box</keyword>
<dbReference type="RefSeq" id="WP_074978236.1">
    <property type="nucleotide sequence ID" value="NZ_FPAG01000004.1"/>
</dbReference>
<evidence type="ECO:0000256" key="3">
    <source>
        <dbReference type="ARBA" id="ARBA00022452"/>
    </source>
</evidence>
<feature type="signal peptide" evidence="10">
    <location>
        <begin position="1"/>
        <end position="20"/>
    </location>
</feature>
<proteinExistence type="inferred from homology"/>
<accession>A0A1I6SQR5</accession>
<keyword evidence="2 8" id="KW-0813">Transport</keyword>
<evidence type="ECO:0000256" key="2">
    <source>
        <dbReference type="ARBA" id="ARBA00022448"/>
    </source>
</evidence>
<keyword evidence="10" id="KW-0732">Signal</keyword>
<dbReference type="AlphaFoldDB" id="A0A1I6SQR5"/>
<evidence type="ECO:0000256" key="8">
    <source>
        <dbReference type="PROSITE-ProRule" id="PRU01360"/>
    </source>
</evidence>
<dbReference type="PANTHER" id="PTHR30069">
    <property type="entry name" value="TONB-DEPENDENT OUTER MEMBRANE RECEPTOR"/>
    <property type="match status" value="1"/>
</dbReference>
<dbReference type="PROSITE" id="PS52016">
    <property type="entry name" value="TONB_DEPENDENT_REC_3"/>
    <property type="match status" value="1"/>
</dbReference>
<organism evidence="13 14">
    <name type="scientific">Zhouia amylolytica</name>
    <dbReference type="NCBI Taxonomy" id="376730"/>
    <lineage>
        <taxon>Bacteria</taxon>
        <taxon>Pseudomonadati</taxon>
        <taxon>Bacteroidota</taxon>
        <taxon>Flavobacteriia</taxon>
        <taxon>Flavobacteriales</taxon>
        <taxon>Flavobacteriaceae</taxon>
        <taxon>Zhouia</taxon>
    </lineage>
</organism>
<dbReference type="SUPFAM" id="SSF56935">
    <property type="entry name" value="Porins"/>
    <property type="match status" value="1"/>
</dbReference>
<dbReference type="Gene3D" id="2.60.40.1120">
    <property type="entry name" value="Carboxypeptidase-like, regulatory domain"/>
    <property type="match status" value="1"/>
</dbReference>
<evidence type="ECO:0000256" key="4">
    <source>
        <dbReference type="ARBA" id="ARBA00022692"/>
    </source>
</evidence>
<name>A0A1I6SQR5_9FLAO</name>
<comment type="similarity">
    <text evidence="8 9">Belongs to the TonB-dependent receptor family.</text>
</comment>
<evidence type="ECO:0000259" key="12">
    <source>
        <dbReference type="Pfam" id="PF07715"/>
    </source>
</evidence>